<dbReference type="SUPFAM" id="SSF56784">
    <property type="entry name" value="HAD-like"/>
    <property type="match status" value="1"/>
</dbReference>
<evidence type="ECO:0000313" key="9">
    <source>
        <dbReference type="Proteomes" id="UP001237642"/>
    </source>
</evidence>
<dbReference type="PANTHER" id="PTHR23081:SF36">
    <property type="entry name" value="RNA POLYMERASE II SUBUNIT A C-TERMINAL DOMAIN PHOSPHATASE"/>
    <property type="match status" value="1"/>
</dbReference>
<dbReference type="SMART" id="SM00577">
    <property type="entry name" value="CPDc"/>
    <property type="match status" value="1"/>
</dbReference>
<dbReference type="AlphaFoldDB" id="A0AAD8IJR8"/>
<evidence type="ECO:0000256" key="1">
    <source>
        <dbReference type="ARBA" id="ARBA00004123"/>
    </source>
</evidence>
<dbReference type="Proteomes" id="UP001237642">
    <property type="component" value="Unassembled WGS sequence"/>
</dbReference>
<dbReference type="PROSITE" id="PS50969">
    <property type="entry name" value="FCP1"/>
    <property type="match status" value="1"/>
</dbReference>
<evidence type="ECO:0000259" key="7">
    <source>
        <dbReference type="PROSITE" id="PS50969"/>
    </source>
</evidence>
<dbReference type="InterPro" id="IPR039189">
    <property type="entry name" value="Fcp1"/>
</dbReference>
<dbReference type="Pfam" id="PF03031">
    <property type="entry name" value="NIF"/>
    <property type="match status" value="1"/>
</dbReference>
<organism evidence="8 9">
    <name type="scientific">Heracleum sosnowskyi</name>
    <dbReference type="NCBI Taxonomy" id="360622"/>
    <lineage>
        <taxon>Eukaryota</taxon>
        <taxon>Viridiplantae</taxon>
        <taxon>Streptophyta</taxon>
        <taxon>Embryophyta</taxon>
        <taxon>Tracheophyta</taxon>
        <taxon>Spermatophyta</taxon>
        <taxon>Magnoliopsida</taxon>
        <taxon>eudicotyledons</taxon>
        <taxon>Gunneridae</taxon>
        <taxon>Pentapetalae</taxon>
        <taxon>asterids</taxon>
        <taxon>campanulids</taxon>
        <taxon>Apiales</taxon>
        <taxon>Apiaceae</taxon>
        <taxon>Apioideae</taxon>
        <taxon>apioid superclade</taxon>
        <taxon>Tordylieae</taxon>
        <taxon>Tordyliinae</taxon>
        <taxon>Heracleum</taxon>
    </lineage>
</organism>
<evidence type="ECO:0000256" key="4">
    <source>
        <dbReference type="ARBA" id="ARBA00047761"/>
    </source>
</evidence>
<evidence type="ECO:0000256" key="5">
    <source>
        <dbReference type="ARBA" id="ARBA00048336"/>
    </source>
</evidence>
<sequence>MGKQQITYNDTTRNIELQNLRNRKKLCLVLDLDQTLLHTKSVHKLTLQEYIGLKTSSQKDVHRWKFKGLEKVTKLRPFVREFLEEASKLFDLYIYTNGNRDYAMRMVGFLDPDRVYFGSKIISREDSTVEGLKGLDVVPVDKSGVLILDDTKTVWEQDSSNLVVIKRYDYFAGIDPMSSTRSLSEEGTDEKESSGPLSCALRLLGELHATYFQCYHIFDVNELLGFYRRRMEIMKRSC</sequence>
<reference evidence="8" key="2">
    <citation type="submission" date="2023-05" db="EMBL/GenBank/DDBJ databases">
        <authorList>
            <person name="Schelkunov M.I."/>
        </authorList>
    </citation>
    <scope>NUCLEOTIDE SEQUENCE</scope>
    <source>
        <strain evidence="8">Hsosn_3</strain>
        <tissue evidence="8">Leaf</tissue>
    </source>
</reference>
<keyword evidence="3 6" id="KW-0539">Nucleus</keyword>
<evidence type="ECO:0000256" key="2">
    <source>
        <dbReference type="ARBA" id="ARBA00022801"/>
    </source>
</evidence>
<evidence type="ECO:0000256" key="6">
    <source>
        <dbReference type="RuleBase" id="RU366066"/>
    </source>
</evidence>
<keyword evidence="9" id="KW-1185">Reference proteome</keyword>
<accession>A0AAD8IJR8</accession>
<gene>
    <name evidence="8" type="ORF">POM88_023548</name>
</gene>
<protein>
    <recommendedName>
        <fullName evidence="6">RNA polymerase II C-terminal domain phosphatase-like</fullName>
        <ecNumber evidence="6">3.1.3.16</ecNumber>
    </recommendedName>
</protein>
<comment type="function">
    <text evidence="6">This promotes the activity of RNA polymerase II.</text>
</comment>
<evidence type="ECO:0000256" key="3">
    <source>
        <dbReference type="ARBA" id="ARBA00023242"/>
    </source>
</evidence>
<dbReference type="EC" id="3.1.3.16" evidence="6"/>
<proteinExistence type="predicted"/>
<dbReference type="GO" id="GO:0008420">
    <property type="term" value="F:RNA polymerase II CTD heptapeptide repeat phosphatase activity"/>
    <property type="evidence" value="ECO:0007669"/>
    <property type="project" value="UniProtKB-UniRule"/>
</dbReference>
<dbReference type="GO" id="GO:0005634">
    <property type="term" value="C:nucleus"/>
    <property type="evidence" value="ECO:0007669"/>
    <property type="project" value="UniProtKB-SubCell"/>
</dbReference>
<dbReference type="EMBL" id="JAUIZM010000005">
    <property type="protein sequence ID" value="KAK1385813.1"/>
    <property type="molecule type" value="Genomic_DNA"/>
</dbReference>
<dbReference type="Gene3D" id="3.40.50.1000">
    <property type="entry name" value="HAD superfamily/HAD-like"/>
    <property type="match status" value="1"/>
</dbReference>
<reference evidence="8" key="1">
    <citation type="submission" date="2023-02" db="EMBL/GenBank/DDBJ databases">
        <title>Genome of toxic invasive species Heracleum sosnowskyi carries increased number of genes despite the absence of recent whole-genome duplications.</title>
        <authorList>
            <person name="Schelkunov M."/>
            <person name="Shtratnikova V."/>
            <person name="Makarenko M."/>
            <person name="Klepikova A."/>
            <person name="Omelchenko D."/>
            <person name="Novikova G."/>
            <person name="Obukhova E."/>
            <person name="Bogdanov V."/>
            <person name="Penin A."/>
            <person name="Logacheva M."/>
        </authorList>
    </citation>
    <scope>NUCLEOTIDE SEQUENCE</scope>
    <source>
        <strain evidence="8">Hsosn_3</strain>
        <tissue evidence="8">Leaf</tissue>
    </source>
</reference>
<comment type="catalytic activity">
    <reaction evidence="5 6">
        <text>O-phospho-L-threonyl-[protein] + H2O = L-threonyl-[protein] + phosphate</text>
        <dbReference type="Rhea" id="RHEA:47004"/>
        <dbReference type="Rhea" id="RHEA-COMP:11060"/>
        <dbReference type="Rhea" id="RHEA-COMP:11605"/>
        <dbReference type="ChEBI" id="CHEBI:15377"/>
        <dbReference type="ChEBI" id="CHEBI:30013"/>
        <dbReference type="ChEBI" id="CHEBI:43474"/>
        <dbReference type="ChEBI" id="CHEBI:61977"/>
        <dbReference type="EC" id="3.1.3.16"/>
    </reaction>
</comment>
<dbReference type="PANTHER" id="PTHR23081">
    <property type="entry name" value="RNA POLYMERASE II CTD PHOSPHATASE"/>
    <property type="match status" value="1"/>
</dbReference>
<dbReference type="CDD" id="cd07521">
    <property type="entry name" value="HAD_FCP1-like"/>
    <property type="match status" value="1"/>
</dbReference>
<dbReference type="NCBIfam" id="TIGR02250">
    <property type="entry name" value="FCP1_euk"/>
    <property type="match status" value="1"/>
</dbReference>
<dbReference type="InterPro" id="IPR023214">
    <property type="entry name" value="HAD_sf"/>
</dbReference>
<keyword evidence="2 6" id="KW-0378">Hydrolase</keyword>
<comment type="subcellular location">
    <subcellularLocation>
        <location evidence="1 6">Nucleus</location>
    </subcellularLocation>
</comment>
<dbReference type="InterPro" id="IPR004274">
    <property type="entry name" value="FCP1_dom"/>
</dbReference>
<name>A0AAD8IJR8_9APIA</name>
<dbReference type="InterPro" id="IPR011947">
    <property type="entry name" value="FCP1_euk"/>
</dbReference>
<comment type="catalytic activity">
    <reaction evidence="4 6">
        <text>O-phospho-L-seryl-[protein] + H2O = L-seryl-[protein] + phosphate</text>
        <dbReference type="Rhea" id="RHEA:20629"/>
        <dbReference type="Rhea" id="RHEA-COMP:9863"/>
        <dbReference type="Rhea" id="RHEA-COMP:11604"/>
        <dbReference type="ChEBI" id="CHEBI:15377"/>
        <dbReference type="ChEBI" id="CHEBI:29999"/>
        <dbReference type="ChEBI" id="CHEBI:43474"/>
        <dbReference type="ChEBI" id="CHEBI:83421"/>
        <dbReference type="EC" id="3.1.3.16"/>
    </reaction>
</comment>
<evidence type="ECO:0000313" key="8">
    <source>
        <dbReference type="EMBL" id="KAK1385813.1"/>
    </source>
</evidence>
<comment type="caution">
    <text evidence="8">The sequence shown here is derived from an EMBL/GenBank/DDBJ whole genome shotgun (WGS) entry which is preliminary data.</text>
</comment>
<feature type="domain" description="FCP1 homology" evidence="7">
    <location>
        <begin position="21"/>
        <end position="190"/>
    </location>
</feature>
<dbReference type="InterPro" id="IPR036412">
    <property type="entry name" value="HAD-like_sf"/>
</dbReference>